<dbReference type="STRING" id="1797110.A3841_08085"/>
<organism evidence="1 2">
    <name type="scientific">Pontibacter flavimaris</name>
    <dbReference type="NCBI Taxonomy" id="1797110"/>
    <lineage>
        <taxon>Bacteria</taxon>
        <taxon>Pseudomonadati</taxon>
        <taxon>Bacteroidota</taxon>
        <taxon>Cytophagia</taxon>
        <taxon>Cytophagales</taxon>
        <taxon>Hymenobacteraceae</taxon>
        <taxon>Pontibacter</taxon>
    </lineage>
</organism>
<sequence length="291" mass="31031">MAVLQQVAGTKPEAMRQTFTLVLFVAFILGQAGAQAQQLCNFGARTAGMGYTSAAVADVWAVANNTAGIATLTAPAVGVYAENRFGERAFTTVALQAVFPTQKYGTYGLSLSRFGDAFFSQQHAGLGVAHKLGQFSIGAKADVWQVAVQEYGSRKTVALSVGVQGEVVPDLYFGAFAYNLNQAKLASFADERLPTVMKAGLSYRPTTRLLLAAETEKSIDHDADFKAGAEYALLQQKFILRSGFSTLTGSLSFGAGFKARQLQVDYAFGSTTPIGNSHHVSVGYTFSRESQ</sequence>
<dbReference type="Gene3D" id="2.40.160.60">
    <property type="entry name" value="Outer membrane protein transport protein (OMPP1/FadL/TodX)"/>
    <property type="match status" value="1"/>
</dbReference>
<accession>A0A1Q5PIA7</accession>
<reference evidence="1 2" key="1">
    <citation type="submission" date="2016-03" db="EMBL/GenBank/DDBJ databases">
        <title>Genome sequence of Pontibacter sp. nov., of the family cytophagaceae, isolated from marine sediment of the Yellow Sea, China.</title>
        <authorList>
            <person name="Zhang G."/>
            <person name="Zhang R."/>
        </authorList>
    </citation>
    <scope>NUCLEOTIDE SEQUENCE [LARGE SCALE GENOMIC DNA]</scope>
    <source>
        <strain evidence="1 2">S10-8</strain>
    </source>
</reference>
<evidence type="ECO:0008006" key="3">
    <source>
        <dbReference type="Google" id="ProtNLM"/>
    </source>
</evidence>
<dbReference type="AlphaFoldDB" id="A0A1Q5PIA7"/>
<comment type="caution">
    <text evidence="1">The sequence shown here is derived from an EMBL/GenBank/DDBJ whole genome shotgun (WGS) entry which is preliminary data.</text>
</comment>
<dbReference type="RefSeq" id="WP_073850400.1">
    <property type="nucleotide sequence ID" value="NZ_LVWA01000002.1"/>
</dbReference>
<proteinExistence type="predicted"/>
<evidence type="ECO:0000313" key="2">
    <source>
        <dbReference type="Proteomes" id="UP000186551"/>
    </source>
</evidence>
<protein>
    <recommendedName>
        <fullName evidence="3">PorV/PorQ family protein</fullName>
    </recommendedName>
</protein>
<keyword evidence="2" id="KW-1185">Reference proteome</keyword>
<gene>
    <name evidence="1" type="ORF">A3841_08085</name>
</gene>
<dbReference type="OrthoDB" id="9786645at2"/>
<evidence type="ECO:0000313" key="1">
    <source>
        <dbReference type="EMBL" id="OKL41955.1"/>
    </source>
</evidence>
<name>A0A1Q5PIA7_9BACT</name>
<dbReference type="EMBL" id="LVWA01000002">
    <property type="protein sequence ID" value="OKL41955.1"/>
    <property type="molecule type" value="Genomic_DNA"/>
</dbReference>
<dbReference type="Proteomes" id="UP000186551">
    <property type="component" value="Unassembled WGS sequence"/>
</dbReference>